<evidence type="ECO:0000256" key="2">
    <source>
        <dbReference type="ARBA" id="ARBA00004687"/>
    </source>
</evidence>
<dbReference type="InterPro" id="IPR029058">
    <property type="entry name" value="AB_hydrolase_fold"/>
</dbReference>
<feature type="transmembrane region" description="Helical" evidence="12">
    <location>
        <begin position="543"/>
        <end position="567"/>
    </location>
</feature>
<dbReference type="InterPro" id="IPR007704">
    <property type="entry name" value="PIG-M"/>
</dbReference>
<feature type="transmembrane region" description="Helical" evidence="12">
    <location>
        <begin position="126"/>
        <end position="154"/>
    </location>
</feature>
<protein>
    <recommendedName>
        <fullName evidence="11">GPI mannosyltransferase I</fullName>
    </recommendedName>
</protein>
<keyword evidence="9 12" id="KW-1133">Transmembrane helix</keyword>
<feature type="domain" description="Fungal lipase-type" evidence="13">
    <location>
        <begin position="747"/>
        <end position="894"/>
    </location>
</feature>
<dbReference type="AlphaFoldDB" id="A0AAW1PW69"/>
<feature type="transmembrane region" description="Helical" evidence="12">
    <location>
        <begin position="588"/>
        <end position="606"/>
    </location>
</feature>
<dbReference type="InterPro" id="IPR002921">
    <property type="entry name" value="Fungal_lipase-type"/>
</dbReference>
<dbReference type="EMBL" id="JALJOQ010000003">
    <property type="protein sequence ID" value="KAK9813804.1"/>
    <property type="molecule type" value="Genomic_DNA"/>
</dbReference>
<keyword evidence="15" id="KW-1185">Reference proteome</keyword>
<dbReference type="Proteomes" id="UP001465755">
    <property type="component" value="Unassembled WGS sequence"/>
</dbReference>
<keyword evidence="8" id="KW-0256">Endoplasmic reticulum</keyword>
<evidence type="ECO:0000256" key="11">
    <source>
        <dbReference type="ARBA" id="ARBA00032997"/>
    </source>
</evidence>
<evidence type="ECO:0000256" key="6">
    <source>
        <dbReference type="ARBA" id="ARBA00022679"/>
    </source>
</evidence>
<evidence type="ECO:0000256" key="4">
    <source>
        <dbReference type="ARBA" id="ARBA00022502"/>
    </source>
</evidence>
<keyword evidence="7 12" id="KW-0812">Transmembrane</keyword>
<keyword evidence="6" id="KW-0808">Transferase</keyword>
<proteinExistence type="inferred from homology"/>
<evidence type="ECO:0000313" key="14">
    <source>
        <dbReference type="EMBL" id="KAK9813804.1"/>
    </source>
</evidence>
<evidence type="ECO:0000256" key="10">
    <source>
        <dbReference type="ARBA" id="ARBA00023136"/>
    </source>
</evidence>
<feature type="transmembrane region" description="Helical" evidence="12">
    <location>
        <begin position="389"/>
        <end position="412"/>
    </location>
</feature>
<sequence>MRSPVAYTDIDYIVYSDAAAHIAQGRSPYERSTYRYSPFLAAVLLPNIFLHPAWGKALFCAADILIAWSIEGILLKLRASPARVRTALALSLFNPFTFSISTRGSADSLSTLLVLSVLRSLVSGDIKLAAIAFGAAVHCRIFPIIYTVPVLLALRTKHSFALQFYPVYLAEGRSEVTLSRCTTAFQSASVILLGWAWADHLPICFLLQTLVFVAFNPVVTAQYFAWYFSLLPLATPWLQAKSVLPAAGLLQHRQARLLLRMATDKSDYVEEDLSPGQLRIRSDLKKFQGNKDKILLRNEVISAAESRLATSCSRLFTLLGVAFLLADLIVKYKKDNTYFLGQAIPITNVCVATICLGCLLLAFVPFFIRLVHVTRNRKIWTVRRQNASLSSFAILLAQIVNVTAWLAINAHVVSSQCGWFSPTIQWLNFTSWSSYNVIFLMFIVQAHNIVPWDPPPEKLKKMEVQDTYCYIDGPITMHIYKLAIWGSFQGIVLALAVYLTTNPVIGVDIDQNNGQNIKIDKHNCPDIRTIDCSFDRTSTSLTAVTIGILVIYCGLWGWYMALARMELYKRSYHRYRVANLVMRIYRRSRAWALAFFAISIVLIFYVRLNTCSAYIETFLGLGPINFILTGLALTSSFLTMPIRPGIRPEALQTLLEQFSWMEADKAGVMSTRNFGHSAAVTDQPMFCFETCIKLFYWSTAVYAFKEDWDGADIETALNLYKLDHFELLWAPAEDTKCIMAWNRDTIVLAFRGTASLSNVLADLQAWTTHMDAHLPHKLLTMRASPAVHNGFLKSWRANDLHLQVLDMVKDIVKNSLEVSGEHVKIYLTGHSLGGALATLAAHDLRKGIPELSSADIICYTFGAPRTGNHAFAKEYNKTVPDTWGLINDQDAVARGGKFLTLFKRPGQRVIINHYGDLIVRPGFAEASFQRVLFGSNVRHHFLASYRQSLARVCLAQFHDKGFPHGSAGVQRLMTHGSGKQVLGAELRQLRSINKGPLASGVKAFEEAILEDVHLKKANTIKRVSLDHQSTMPNHLLLDDELQECASQADAADGSRHDSLSREDGGILDLPLRPFEVAGRLLQRTKSGLFVGTRDDPANPSASLNLNRGTAGLHNYDEGIHGRVKSGGMGGLWTLWGTWI</sequence>
<dbReference type="CDD" id="cd00519">
    <property type="entry name" value="Lipase_3"/>
    <property type="match status" value="1"/>
</dbReference>
<evidence type="ECO:0000256" key="9">
    <source>
        <dbReference type="ARBA" id="ARBA00022989"/>
    </source>
</evidence>
<comment type="pathway">
    <text evidence="2">Glycolipid biosynthesis; glycosylphosphatidylinositol-anchor biosynthesis.</text>
</comment>
<dbReference type="Pfam" id="PF05007">
    <property type="entry name" value="Mannosyl_trans"/>
    <property type="match status" value="1"/>
</dbReference>
<keyword evidence="10 12" id="KW-0472">Membrane</keyword>
<evidence type="ECO:0000256" key="1">
    <source>
        <dbReference type="ARBA" id="ARBA00004477"/>
    </source>
</evidence>
<reference evidence="14 15" key="1">
    <citation type="journal article" date="2024" name="Nat. Commun.">
        <title>Phylogenomics reveals the evolutionary origins of lichenization in chlorophyte algae.</title>
        <authorList>
            <person name="Puginier C."/>
            <person name="Libourel C."/>
            <person name="Otte J."/>
            <person name="Skaloud P."/>
            <person name="Haon M."/>
            <person name="Grisel S."/>
            <person name="Petersen M."/>
            <person name="Berrin J.G."/>
            <person name="Delaux P.M."/>
            <person name="Dal Grande F."/>
            <person name="Keller J."/>
        </authorList>
    </citation>
    <scope>NUCLEOTIDE SEQUENCE [LARGE SCALE GENOMIC DNA]</scope>
    <source>
        <strain evidence="14 15">SAG 2036</strain>
    </source>
</reference>
<dbReference type="GO" id="GO:1990529">
    <property type="term" value="C:glycosylphosphatidylinositol-mannosyltransferase I complex"/>
    <property type="evidence" value="ECO:0007669"/>
    <property type="project" value="TreeGrafter"/>
</dbReference>
<comment type="caution">
    <text evidence="14">The sequence shown here is derived from an EMBL/GenBank/DDBJ whole genome shotgun (WGS) entry which is preliminary data.</text>
</comment>
<dbReference type="Gene3D" id="3.40.50.1820">
    <property type="entry name" value="alpha/beta hydrolase"/>
    <property type="match status" value="1"/>
</dbReference>
<dbReference type="PANTHER" id="PTHR12886">
    <property type="entry name" value="PIG-M MANNOSYLTRANSFERASE"/>
    <property type="match status" value="1"/>
</dbReference>
<feature type="transmembrane region" description="Helical" evidence="12">
    <location>
        <begin position="344"/>
        <end position="368"/>
    </location>
</feature>
<dbReference type="GO" id="GO:0006506">
    <property type="term" value="P:GPI anchor biosynthetic process"/>
    <property type="evidence" value="ECO:0007669"/>
    <property type="project" value="UniProtKB-KW"/>
</dbReference>
<feature type="transmembrane region" description="Helical" evidence="12">
    <location>
        <begin position="432"/>
        <end position="452"/>
    </location>
</feature>
<comment type="subcellular location">
    <subcellularLocation>
        <location evidence="1">Endoplasmic reticulum membrane</location>
        <topology evidence="1">Multi-pass membrane protein</topology>
    </subcellularLocation>
</comment>
<name>A0AAW1PW69_9CHLO</name>
<comment type="similarity">
    <text evidence="3">Belongs to the PIGM family.</text>
</comment>
<dbReference type="PANTHER" id="PTHR12886:SF0">
    <property type="entry name" value="GPI MANNOSYLTRANSFERASE 1"/>
    <property type="match status" value="1"/>
</dbReference>
<evidence type="ECO:0000256" key="7">
    <source>
        <dbReference type="ARBA" id="ARBA00022692"/>
    </source>
</evidence>
<gene>
    <name evidence="14" type="ORF">WJX73_010334</name>
</gene>
<keyword evidence="5" id="KW-0328">Glycosyltransferase</keyword>
<accession>A0AAW1PW69</accession>
<evidence type="ECO:0000256" key="5">
    <source>
        <dbReference type="ARBA" id="ARBA00022676"/>
    </source>
</evidence>
<evidence type="ECO:0000313" key="15">
    <source>
        <dbReference type="Proteomes" id="UP001465755"/>
    </source>
</evidence>
<feature type="transmembrane region" description="Helical" evidence="12">
    <location>
        <begin position="315"/>
        <end position="332"/>
    </location>
</feature>
<keyword evidence="4" id="KW-0337">GPI-anchor biosynthesis</keyword>
<feature type="transmembrane region" description="Helical" evidence="12">
    <location>
        <begin position="482"/>
        <end position="500"/>
    </location>
</feature>
<dbReference type="Pfam" id="PF01764">
    <property type="entry name" value="Lipase_3"/>
    <property type="match status" value="1"/>
</dbReference>
<dbReference type="GO" id="GO:0051751">
    <property type="term" value="F:alpha-1,4-mannosyltransferase activity"/>
    <property type="evidence" value="ECO:0007669"/>
    <property type="project" value="InterPro"/>
</dbReference>
<evidence type="ECO:0000256" key="3">
    <source>
        <dbReference type="ARBA" id="ARBA00011071"/>
    </source>
</evidence>
<evidence type="ECO:0000259" key="13">
    <source>
        <dbReference type="Pfam" id="PF01764"/>
    </source>
</evidence>
<dbReference type="GO" id="GO:0004376">
    <property type="term" value="F:GPI mannosyltransferase activity"/>
    <property type="evidence" value="ECO:0007669"/>
    <property type="project" value="InterPro"/>
</dbReference>
<dbReference type="SUPFAM" id="SSF53474">
    <property type="entry name" value="alpha/beta-Hydrolases"/>
    <property type="match status" value="1"/>
</dbReference>
<evidence type="ECO:0000256" key="12">
    <source>
        <dbReference type="SAM" id="Phobius"/>
    </source>
</evidence>
<organism evidence="14 15">
    <name type="scientific">Symbiochloris irregularis</name>
    <dbReference type="NCBI Taxonomy" id="706552"/>
    <lineage>
        <taxon>Eukaryota</taxon>
        <taxon>Viridiplantae</taxon>
        <taxon>Chlorophyta</taxon>
        <taxon>core chlorophytes</taxon>
        <taxon>Trebouxiophyceae</taxon>
        <taxon>Trebouxiales</taxon>
        <taxon>Trebouxiaceae</taxon>
        <taxon>Symbiochloris</taxon>
    </lineage>
</organism>
<evidence type="ECO:0000256" key="8">
    <source>
        <dbReference type="ARBA" id="ARBA00022824"/>
    </source>
</evidence>
<dbReference type="GO" id="GO:0005789">
    <property type="term" value="C:endoplasmic reticulum membrane"/>
    <property type="evidence" value="ECO:0007669"/>
    <property type="project" value="UniProtKB-SubCell"/>
</dbReference>